<keyword evidence="3" id="KW-1185">Reference proteome</keyword>
<dbReference type="EMBL" id="CM017702">
    <property type="protein sequence ID" value="TYG80256.1"/>
    <property type="molecule type" value="Genomic_DNA"/>
</dbReference>
<evidence type="ECO:0000313" key="1">
    <source>
        <dbReference type="EMBL" id="TYG80256.1"/>
    </source>
</evidence>
<name>A0A5D2DIY3_GOSDA</name>
<evidence type="ECO:0000313" key="3">
    <source>
        <dbReference type="Proteomes" id="UP000323506"/>
    </source>
</evidence>
<sequence>MYIPPLCLTLPTFTTQTPFYLLFPGNQTPFFLTSLSTLTR</sequence>
<dbReference type="Proteomes" id="UP000323506">
    <property type="component" value="Chromosome D02"/>
</dbReference>
<dbReference type="AlphaFoldDB" id="A0A5D2DIY3"/>
<evidence type="ECO:0000313" key="2">
    <source>
        <dbReference type="EMBL" id="TYH25472.1"/>
    </source>
</evidence>
<accession>A0A5D2DIY3</accession>
<organism evidence="1 3">
    <name type="scientific">Gossypium darwinii</name>
    <name type="common">Darwin's cotton</name>
    <name type="synonym">Gossypium barbadense var. darwinii</name>
    <dbReference type="NCBI Taxonomy" id="34276"/>
    <lineage>
        <taxon>Eukaryota</taxon>
        <taxon>Viridiplantae</taxon>
        <taxon>Streptophyta</taxon>
        <taxon>Embryophyta</taxon>
        <taxon>Tracheophyta</taxon>
        <taxon>Spermatophyta</taxon>
        <taxon>Magnoliopsida</taxon>
        <taxon>eudicotyledons</taxon>
        <taxon>Gunneridae</taxon>
        <taxon>Pentapetalae</taxon>
        <taxon>rosids</taxon>
        <taxon>malvids</taxon>
        <taxon>Malvales</taxon>
        <taxon>Malvaceae</taxon>
        <taxon>Malvoideae</taxon>
        <taxon>Gossypium</taxon>
    </lineage>
</organism>
<protein>
    <submittedName>
        <fullName evidence="1">Uncharacterized protein</fullName>
    </submittedName>
</protein>
<reference evidence="1 3" key="1">
    <citation type="submission" date="2019-06" db="EMBL/GenBank/DDBJ databases">
        <title>WGS assembly of Gossypium darwinii.</title>
        <authorList>
            <person name="Chen Z.J."/>
            <person name="Sreedasyam A."/>
            <person name="Ando A."/>
            <person name="Song Q."/>
            <person name="De L."/>
            <person name="Hulse-Kemp A."/>
            <person name="Ding M."/>
            <person name="Ye W."/>
            <person name="Kirkbride R."/>
            <person name="Jenkins J."/>
            <person name="Plott C."/>
            <person name="Lovell J."/>
            <person name="Lin Y.-M."/>
            <person name="Vaughn R."/>
            <person name="Liu B."/>
            <person name="Li W."/>
            <person name="Simpson S."/>
            <person name="Scheffler B."/>
            <person name="Saski C."/>
            <person name="Grover C."/>
            <person name="Hu G."/>
            <person name="Conover J."/>
            <person name="Carlson J."/>
            <person name="Shu S."/>
            <person name="Boston L."/>
            <person name="Williams M."/>
            <person name="Peterson D."/>
            <person name="Mcgee K."/>
            <person name="Jones D."/>
            <person name="Wendel J."/>
            <person name="Stelly D."/>
            <person name="Grimwood J."/>
            <person name="Schmutz J."/>
        </authorList>
    </citation>
    <scope>NUCLEOTIDE SEQUENCE [LARGE SCALE GENOMIC DNA]</scope>
    <source>
        <strain evidence="1">1808015.09</strain>
    </source>
</reference>
<dbReference type="EMBL" id="CM017690">
    <property type="protein sequence ID" value="TYH25472.1"/>
    <property type="molecule type" value="Genomic_DNA"/>
</dbReference>
<proteinExistence type="predicted"/>
<gene>
    <name evidence="2" type="ORF">ES288_A03G171900v1</name>
    <name evidence="1" type="ORF">ES288_D02G202300v1</name>
</gene>
<dbReference type="Proteomes" id="UP000323506">
    <property type="component" value="Chromosome A03"/>
</dbReference>